<dbReference type="UniPathway" id="UPA00068">
    <property type="reaction ID" value="UER00109"/>
</dbReference>
<comment type="caution">
    <text evidence="7">The sequence shown here is derived from an EMBL/GenBank/DDBJ whole genome shotgun (WGS) entry which is preliminary data.</text>
</comment>
<dbReference type="PANTHER" id="PTHR11986">
    <property type="entry name" value="AMINOTRANSFERASE CLASS III"/>
    <property type="match status" value="1"/>
</dbReference>
<protein>
    <recommendedName>
        <fullName evidence="6">Acetylornithine aminotransferase</fullName>
        <shortName evidence="6">ACOAT</shortName>
        <ecNumber evidence="6">2.6.1.11</ecNumber>
    </recommendedName>
</protein>
<keyword evidence="8" id="KW-1185">Reference proteome</keyword>
<comment type="subunit">
    <text evidence="6">Homodimer.</text>
</comment>
<keyword evidence="1 6" id="KW-0055">Arginine biosynthesis</keyword>
<sequence>MTTGETTQDWQRRWSAVMMNNYGTPPVALVGGAGAIVTDADGKTYLDLLGGIAVNALGHGDPTMAAAIASQFETLGHTSNLYISPPGVELAERLLDKFGHPGRVMFCNSGTEANEAAFKLARLTGRSQIVAAEKAFHGRTMGALAMTGQPAKREPFEPMPAGVHFVTYGDVAELDAAVTDQTAAVILEPIMGESGVIVPPADYLAAARKITADRGALLIFDEVQTGIARTGTFFAHQSAGVVPDVMTLAKGLGGGLPIGAVIAAGEAADLFQPGMHGTTFGGNPVCTAAALSVLNRIDDLDLCNHVAAVGKSIVAGIEELANPAIDHVRGSGLLIGIVLTSDIAKETELAAREVGFLINAPAPDVLRLAPPLILTEEQGATFVAALPKLLHAAAQGANS</sequence>
<comment type="similarity">
    <text evidence="6">Belongs to the class-III pyridoxal-phosphate-dependent aminotransferase family. ArgD subfamily.</text>
</comment>
<dbReference type="EMBL" id="JABBNB010000043">
    <property type="protein sequence ID" value="NMO04883.1"/>
    <property type="molecule type" value="Genomic_DNA"/>
</dbReference>
<dbReference type="InterPro" id="IPR049704">
    <property type="entry name" value="Aminotrans_3_PPA_site"/>
</dbReference>
<dbReference type="PROSITE" id="PS00600">
    <property type="entry name" value="AA_TRANSFER_CLASS_3"/>
    <property type="match status" value="1"/>
</dbReference>
<gene>
    <name evidence="6" type="primary">argD</name>
    <name evidence="7" type="ORF">HH308_27020</name>
</gene>
<evidence type="ECO:0000256" key="2">
    <source>
        <dbReference type="ARBA" id="ARBA00022576"/>
    </source>
</evidence>
<dbReference type="GO" id="GO:0030170">
    <property type="term" value="F:pyridoxal phosphate binding"/>
    <property type="evidence" value="ECO:0007669"/>
    <property type="project" value="InterPro"/>
</dbReference>
<dbReference type="InterPro" id="IPR015424">
    <property type="entry name" value="PyrdxlP-dep_Trfase"/>
</dbReference>
<feature type="modified residue" description="N6-(pyridoxal phosphate)lysine" evidence="6">
    <location>
        <position position="250"/>
    </location>
</feature>
<evidence type="ECO:0000313" key="8">
    <source>
        <dbReference type="Proteomes" id="UP000550729"/>
    </source>
</evidence>
<accession>A0A848L803</accession>
<comment type="subcellular location">
    <subcellularLocation>
        <location evidence="6">Cytoplasm</location>
    </subcellularLocation>
</comment>
<proteinExistence type="inferred from homology"/>
<feature type="binding site" evidence="6">
    <location>
        <position position="278"/>
    </location>
    <ligand>
        <name>N(2)-acetyl-L-ornithine</name>
        <dbReference type="ChEBI" id="CHEBI:57805"/>
    </ligand>
</feature>
<feature type="binding site" evidence="6">
    <location>
        <begin position="221"/>
        <end position="224"/>
    </location>
    <ligand>
        <name>pyridoxal 5'-phosphate</name>
        <dbReference type="ChEBI" id="CHEBI:597326"/>
    </ligand>
</feature>
<dbReference type="GO" id="GO:0003992">
    <property type="term" value="F:N2-acetyl-L-ornithine:2-oxoglutarate 5-aminotransferase activity"/>
    <property type="evidence" value="ECO:0007669"/>
    <property type="project" value="UniProtKB-UniRule"/>
</dbReference>
<dbReference type="HAMAP" id="MF_01107">
    <property type="entry name" value="ArgD_aminotrans_3"/>
    <property type="match status" value="1"/>
</dbReference>
<organism evidence="7 8">
    <name type="scientific">Gordonia asplenii</name>
    <dbReference type="NCBI Taxonomy" id="2725283"/>
    <lineage>
        <taxon>Bacteria</taxon>
        <taxon>Bacillati</taxon>
        <taxon>Actinomycetota</taxon>
        <taxon>Actinomycetes</taxon>
        <taxon>Mycobacteriales</taxon>
        <taxon>Gordoniaceae</taxon>
        <taxon>Gordonia</taxon>
    </lineage>
</organism>
<dbReference type="InterPro" id="IPR004636">
    <property type="entry name" value="AcOrn/SuccOrn_fam"/>
</dbReference>
<keyword evidence="6" id="KW-0963">Cytoplasm</keyword>
<comment type="pathway">
    <text evidence="6">Amino-acid biosynthesis; L-arginine biosynthesis; N(2)-acetyl-L-ornithine from L-glutamate: step 4/4.</text>
</comment>
<keyword evidence="5 6" id="KW-0663">Pyridoxal phosphate</keyword>
<dbReference type="AlphaFoldDB" id="A0A848L803"/>
<evidence type="ECO:0000256" key="4">
    <source>
        <dbReference type="ARBA" id="ARBA00022679"/>
    </source>
</evidence>
<dbReference type="Proteomes" id="UP000550729">
    <property type="component" value="Unassembled WGS sequence"/>
</dbReference>
<dbReference type="GO" id="GO:0006526">
    <property type="term" value="P:L-arginine biosynthetic process"/>
    <property type="evidence" value="ECO:0007669"/>
    <property type="project" value="UniProtKB-UniRule"/>
</dbReference>
<evidence type="ECO:0000256" key="1">
    <source>
        <dbReference type="ARBA" id="ARBA00022571"/>
    </source>
</evidence>
<dbReference type="InterPro" id="IPR015422">
    <property type="entry name" value="PyrdxlP-dep_Trfase_small"/>
</dbReference>
<comment type="miscellaneous">
    <text evidence="6">May also have succinyldiaminopimelate aminotransferase activity, thus carrying out the corresponding step in lysine biosynthesis.</text>
</comment>
<dbReference type="PANTHER" id="PTHR11986:SF79">
    <property type="entry name" value="ACETYLORNITHINE AMINOTRANSFERASE, MITOCHONDRIAL"/>
    <property type="match status" value="1"/>
</dbReference>
<dbReference type="InterPro" id="IPR015421">
    <property type="entry name" value="PyrdxlP-dep_Trfase_major"/>
</dbReference>
<dbReference type="Gene3D" id="3.90.1150.10">
    <property type="entry name" value="Aspartate Aminotransferase, domain 1"/>
    <property type="match status" value="1"/>
</dbReference>
<comment type="catalytic activity">
    <reaction evidence="6">
        <text>N(2)-acetyl-L-ornithine + 2-oxoglutarate = N-acetyl-L-glutamate 5-semialdehyde + L-glutamate</text>
        <dbReference type="Rhea" id="RHEA:18049"/>
        <dbReference type="ChEBI" id="CHEBI:16810"/>
        <dbReference type="ChEBI" id="CHEBI:29123"/>
        <dbReference type="ChEBI" id="CHEBI:29985"/>
        <dbReference type="ChEBI" id="CHEBI:57805"/>
        <dbReference type="EC" id="2.6.1.11"/>
    </reaction>
</comment>
<keyword evidence="4 6" id="KW-0808">Transferase</keyword>
<dbReference type="SUPFAM" id="SSF53383">
    <property type="entry name" value="PLP-dependent transferases"/>
    <property type="match status" value="1"/>
</dbReference>
<dbReference type="FunFam" id="3.40.640.10:FF:000004">
    <property type="entry name" value="Acetylornithine aminotransferase"/>
    <property type="match status" value="1"/>
</dbReference>
<name>A0A848L803_9ACTN</name>
<dbReference type="GO" id="GO:0042802">
    <property type="term" value="F:identical protein binding"/>
    <property type="evidence" value="ECO:0007669"/>
    <property type="project" value="TreeGrafter"/>
</dbReference>
<dbReference type="NCBIfam" id="TIGR00707">
    <property type="entry name" value="argD"/>
    <property type="match status" value="1"/>
</dbReference>
<keyword evidence="3 6" id="KW-0028">Amino-acid biosynthesis</keyword>
<evidence type="ECO:0000256" key="5">
    <source>
        <dbReference type="ARBA" id="ARBA00022898"/>
    </source>
</evidence>
<dbReference type="NCBIfam" id="NF002874">
    <property type="entry name" value="PRK03244.1"/>
    <property type="match status" value="1"/>
</dbReference>
<feature type="binding site" evidence="6">
    <location>
        <begin position="110"/>
        <end position="111"/>
    </location>
    <ligand>
        <name>pyridoxal 5'-phosphate</name>
        <dbReference type="ChEBI" id="CHEBI:597326"/>
    </ligand>
</feature>
<dbReference type="EC" id="2.6.1.11" evidence="6"/>
<keyword evidence="2 6" id="KW-0032">Aminotransferase</keyword>
<dbReference type="InterPro" id="IPR050103">
    <property type="entry name" value="Class-III_PLP-dep_AT"/>
</dbReference>
<dbReference type="PIRSF" id="PIRSF000521">
    <property type="entry name" value="Transaminase_4ab_Lys_Orn"/>
    <property type="match status" value="1"/>
</dbReference>
<feature type="binding site" evidence="6">
    <location>
        <position position="136"/>
    </location>
    <ligand>
        <name>pyridoxal 5'-phosphate</name>
        <dbReference type="ChEBI" id="CHEBI:597326"/>
    </ligand>
</feature>
<dbReference type="InterPro" id="IPR005814">
    <property type="entry name" value="Aminotrans_3"/>
</dbReference>
<dbReference type="Gene3D" id="3.40.640.10">
    <property type="entry name" value="Type I PLP-dependent aspartate aminotransferase-like (Major domain)"/>
    <property type="match status" value="1"/>
</dbReference>
<dbReference type="Pfam" id="PF00202">
    <property type="entry name" value="Aminotran_3"/>
    <property type="match status" value="1"/>
</dbReference>
<feature type="binding site" evidence="6">
    <location>
        <position position="139"/>
    </location>
    <ligand>
        <name>N(2)-acetyl-L-ornithine</name>
        <dbReference type="ChEBI" id="CHEBI:57805"/>
    </ligand>
</feature>
<evidence type="ECO:0000313" key="7">
    <source>
        <dbReference type="EMBL" id="NMO04883.1"/>
    </source>
</evidence>
<evidence type="ECO:0000256" key="6">
    <source>
        <dbReference type="HAMAP-Rule" id="MF_01107"/>
    </source>
</evidence>
<evidence type="ECO:0000256" key="3">
    <source>
        <dbReference type="ARBA" id="ARBA00022605"/>
    </source>
</evidence>
<reference evidence="7 8" key="1">
    <citation type="submission" date="2020-04" db="EMBL/GenBank/DDBJ databases">
        <title>Gordonia sp. nov. TBRC 11910.</title>
        <authorList>
            <person name="Suriyachadkun C."/>
        </authorList>
    </citation>
    <scope>NUCLEOTIDE SEQUENCE [LARGE SCALE GENOMIC DNA]</scope>
    <source>
        <strain evidence="7 8">TBRC 11910</strain>
    </source>
</reference>
<feature type="binding site" evidence="6">
    <location>
        <position position="279"/>
    </location>
    <ligand>
        <name>pyridoxal 5'-phosphate</name>
        <dbReference type="ChEBI" id="CHEBI:597326"/>
    </ligand>
</feature>
<comment type="cofactor">
    <cofactor evidence="6">
        <name>pyridoxal 5'-phosphate</name>
        <dbReference type="ChEBI" id="CHEBI:597326"/>
    </cofactor>
    <text evidence="6">Binds 1 pyridoxal phosphate per subunit.</text>
</comment>
<dbReference type="CDD" id="cd00610">
    <property type="entry name" value="OAT_like"/>
    <property type="match status" value="1"/>
</dbReference>
<dbReference type="RefSeq" id="WP_170197387.1">
    <property type="nucleotide sequence ID" value="NZ_JABBNB010000043.1"/>
</dbReference>
<dbReference type="GO" id="GO:0005737">
    <property type="term" value="C:cytoplasm"/>
    <property type="evidence" value="ECO:0007669"/>
    <property type="project" value="UniProtKB-SubCell"/>
</dbReference>